<comment type="caution">
    <text evidence="1">The sequence shown here is derived from an EMBL/GenBank/DDBJ whole genome shotgun (WGS) entry which is preliminary data.</text>
</comment>
<accession>A0A2T3G1F9</accession>
<dbReference type="RefSeq" id="WP_106987465.1">
    <property type="nucleotide sequence ID" value="NZ_PYLP01000003.1"/>
</dbReference>
<dbReference type="Proteomes" id="UP000241201">
    <property type="component" value="Unassembled WGS sequence"/>
</dbReference>
<evidence type="ECO:0000313" key="1">
    <source>
        <dbReference type="EMBL" id="PST41332.1"/>
    </source>
</evidence>
<dbReference type="SUPFAM" id="SSF47473">
    <property type="entry name" value="EF-hand"/>
    <property type="match status" value="1"/>
</dbReference>
<evidence type="ECO:0000313" key="2">
    <source>
        <dbReference type="Proteomes" id="UP000241201"/>
    </source>
</evidence>
<keyword evidence="2" id="KW-1185">Reference proteome</keyword>
<gene>
    <name evidence="1" type="ORF">C7U55_04110</name>
</gene>
<protein>
    <submittedName>
        <fullName evidence="1">Uncharacterized protein</fullName>
    </submittedName>
</protein>
<name>A0A2T3G1F9_9FIRM</name>
<reference evidence="2" key="1">
    <citation type="submission" date="2018-03" db="EMBL/GenBank/DDBJ databases">
        <title>Lachnoclostridium SNUG30370 gen.nov., sp.nov., isolated from human faeces.</title>
        <authorList>
            <person name="Seo B."/>
            <person name="Jeon K."/>
            <person name="Ko G."/>
        </authorList>
    </citation>
    <scope>NUCLEOTIDE SEQUENCE [LARGE SCALE GENOMIC DNA]</scope>
    <source>
        <strain evidence="2">SNUG30370</strain>
    </source>
</reference>
<dbReference type="AlphaFoldDB" id="A0A2T3G1F9"/>
<dbReference type="InterPro" id="IPR011992">
    <property type="entry name" value="EF-hand-dom_pair"/>
</dbReference>
<dbReference type="GeneID" id="77470285"/>
<proteinExistence type="predicted"/>
<dbReference type="EMBL" id="PYLP01000003">
    <property type="protein sequence ID" value="PST41332.1"/>
    <property type="molecule type" value="Genomic_DNA"/>
</dbReference>
<sequence>MIDVKHNPVISAFVSSIKTVPFFGDLIDDSLEYTLTDFQNKKQQQLLEVINNASVGSVTSDMVNDVEFIMSFAKTQNAVNKALNGDKVKFYGNLLINGYLNGNDKISTDEFEEYIELINTLSYRELEYLSFFKEFSNEYKGRLVYQNWRKFCAEFRKNFPNRDVDSVFKRLQRTGFLSEVIETADVEGETLSLDINSVGFEAEPEFSRFNEIVLKTLYEDQTTSSSTI</sequence>
<organism evidence="1 2">
    <name type="scientific">Faecalibacillus faecis</name>
    <dbReference type="NCBI Taxonomy" id="1982628"/>
    <lineage>
        <taxon>Bacteria</taxon>
        <taxon>Bacillati</taxon>
        <taxon>Bacillota</taxon>
        <taxon>Erysipelotrichia</taxon>
        <taxon>Erysipelotrichales</taxon>
        <taxon>Coprobacillaceae</taxon>
        <taxon>Faecalibacillus</taxon>
    </lineage>
</organism>